<dbReference type="RefSeq" id="XP_009022845.1">
    <property type="nucleotide sequence ID" value="XM_009024597.1"/>
</dbReference>
<keyword evidence="4" id="KW-1185">Reference proteome</keyword>
<dbReference type="HOGENOM" id="CLU_049301_9_2_1"/>
<dbReference type="OMA" id="ICEMVKV"/>
<dbReference type="Proteomes" id="UP000015101">
    <property type="component" value="Unassembled WGS sequence"/>
</dbReference>
<accession>T1FMB6</accession>
<reference evidence="2 4" key="2">
    <citation type="journal article" date="2013" name="Nature">
        <title>Insights into bilaterian evolution from three spiralian genomes.</title>
        <authorList>
            <person name="Simakov O."/>
            <person name="Marletaz F."/>
            <person name="Cho S.J."/>
            <person name="Edsinger-Gonzales E."/>
            <person name="Havlak P."/>
            <person name="Hellsten U."/>
            <person name="Kuo D.H."/>
            <person name="Larsson T."/>
            <person name="Lv J."/>
            <person name="Arendt D."/>
            <person name="Savage R."/>
            <person name="Osoegawa K."/>
            <person name="de Jong P."/>
            <person name="Grimwood J."/>
            <person name="Chapman J.A."/>
            <person name="Shapiro H."/>
            <person name="Aerts A."/>
            <person name="Otillar R.P."/>
            <person name="Terry A.Y."/>
            <person name="Boore J.L."/>
            <person name="Grigoriev I.V."/>
            <person name="Lindberg D.R."/>
            <person name="Seaver E.C."/>
            <person name="Weisblat D.A."/>
            <person name="Putnam N.H."/>
            <person name="Rokhsar D.S."/>
        </authorList>
    </citation>
    <scope>NUCLEOTIDE SEQUENCE</scope>
</reference>
<dbReference type="eggNOG" id="ENOG502SGZS">
    <property type="taxonomic scope" value="Eukaryota"/>
</dbReference>
<organism evidence="3 4">
    <name type="scientific">Helobdella robusta</name>
    <name type="common">Californian leech</name>
    <dbReference type="NCBI Taxonomy" id="6412"/>
    <lineage>
        <taxon>Eukaryota</taxon>
        <taxon>Metazoa</taxon>
        <taxon>Spiralia</taxon>
        <taxon>Lophotrochozoa</taxon>
        <taxon>Annelida</taxon>
        <taxon>Clitellata</taxon>
        <taxon>Hirudinea</taxon>
        <taxon>Rhynchobdellida</taxon>
        <taxon>Glossiphoniidae</taxon>
        <taxon>Helobdella</taxon>
    </lineage>
</organism>
<dbReference type="InterPro" id="IPR006016">
    <property type="entry name" value="UspA"/>
</dbReference>
<dbReference type="CTD" id="20209965"/>
<evidence type="ECO:0000313" key="2">
    <source>
        <dbReference type="EMBL" id="ESN98907.1"/>
    </source>
</evidence>
<dbReference type="EMBL" id="AMQM01001075">
    <property type="status" value="NOT_ANNOTATED_CDS"/>
    <property type="molecule type" value="Genomic_DNA"/>
</dbReference>
<dbReference type="PANTHER" id="PTHR46989">
    <property type="entry name" value="USP DOMAIN-CONTAINING PROTEIN"/>
    <property type="match status" value="1"/>
</dbReference>
<dbReference type="GeneID" id="20209965"/>
<dbReference type="PRINTS" id="PR01438">
    <property type="entry name" value="UNVRSLSTRESS"/>
</dbReference>
<evidence type="ECO:0000313" key="4">
    <source>
        <dbReference type="Proteomes" id="UP000015101"/>
    </source>
</evidence>
<sequence length="143" mass="15811">MSTAARKIVVAVDPSDQAEQAFQWYLSTVHRPENEVILLFINVTSSAAESSEDTPKKEPQTVKSMEDKYNGWILEKGISGRMRTESGSKKGETICRVAEEEDATMIIVGTRGLGKVRRTIMGSVSDYVVHHAPCPVIVCRQIT</sequence>
<dbReference type="Gene3D" id="3.40.50.620">
    <property type="entry name" value="HUPs"/>
    <property type="match status" value="1"/>
</dbReference>
<reference evidence="3" key="3">
    <citation type="submission" date="2015-06" db="UniProtKB">
        <authorList>
            <consortium name="EnsemblMetazoa"/>
        </authorList>
    </citation>
    <scope>IDENTIFICATION</scope>
</reference>
<name>T1FMB6_HELRO</name>
<reference evidence="4" key="1">
    <citation type="submission" date="2012-12" db="EMBL/GenBank/DDBJ databases">
        <authorList>
            <person name="Hellsten U."/>
            <person name="Grimwood J."/>
            <person name="Chapman J.A."/>
            <person name="Shapiro H."/>
            <person name="Aerts A."/>
            <person name="Otillar R.P."/>
            <person name="Terry A.Y."/>
            <person name="Boore J.L."/>
            <person name="Simakov O."/>
            <person name="Marletaz F."/>
            <person name="Cho S.-J."/>
            <person name="Edsinger-Gonzales E."/>
            <person name="Havlak P."/>
            <person name="Kuo D.-H."/>
            <person name="Larsson T."/>
            <person name="Lv J."/>
            <person name="Arendt D."/>
            <person name="Savage R."/>
            <person name="Osoegawa K."/>
            <person name="de Jong P."/>
            <person name="Lindberg D.R."/>
            <person name="Seaver E.C."/>
            <person name="Weisblat D.A."/>
            <person name="Putnam N.H."/>
            <person name="Grigoriev I.V."/>
            <person name="Rokhsar D.S."/>
        </authorList>
    </citation>
    <scope>NUCLEOTIDE SEQUENCE</scope>
</reference>
<dbReference type="InParanoid" id="T1FMB6"/>
<evidence type="ECO:0000313" key="3">
    <source>
        <dbReference type="EnsemblMetazoa" id="HelroP185040"/>
    </source>
</evidence>
<dbReference type="OrthoDB" id="843225at2759"/>
<dbReference type="CDD" id="cd23659">
    <property type="entry name" value="USP_At3g01520-like"/>
    <property type="match status" value="1"/>
</dbReference>
<proteinExistence type="predicted"/>
<dbReference type="KEGG" id="hro:HELRODRAFT_185040"/>
<gene>
    <name evidence="3" type="primary">20209965</name>
    <name evidence="2" type="ORF">HELRODRAFT_185040</name>
</gene>
<dbReference type="STRING" id="6412.T1FMB6"/>
<dbReference type="InterPro" id="IPR014729">
    <property type="entry name" value="Rossmann-like_a/b/a_fold"/>
</dbReference>
<dbReference type="SUPFAM" id="SSF52402">
    <property type="entry name" value="Adenine nucleotide alpha hydrolases-like"/>
    <property type="match status" value="1"/>
</dbReference>
<protein>
    <recommendedName>
        <fullName evidence="1">UspA domain-containing protein</fullName>
    </recommendedName>
</protein>
<dbReference type="EnsemblMetazoa" id="HelroT185040">
    <property type="protein sequence ID" value="HelroP185040"/>
    <property type="gene ID" value="HelroG185040"/>
</dbReference>
<dbReference type="Pfam" id="PF00582">
    <property type="entry name" value="Usp"/>
    <property type="match status" value="1"/>
</dbReference>
<dbReference type="EMBL" id="KB097143">
    <property type="protein sequence ID" value="ESN98907.1"/>
    <property type="molecule type" value="Genomic_DNA"/>
</dbReference>
<dbReference type="AlphaFoldDB" id="T1FMB6"/>
<feature type="domain" description="UspA" evidence="1">
    <location>
        <begin position="6"/>
        <end position="140"/>
    </location>
</feature>
<dbReference type="InterPro" id="IPR006015">
    <property type="entry name" value="Universal_stress_UspA"/>
</dbReference>
<evidence type="ECO:0000259" key="1">
    <source>
        <dbReference type="Pfam" id="PF00582"/>
    </source>
</evidence>
<dbReference type="PANTHER" id="PTHR46989:SF3">
    <property type="entry name" value="USPA DOMAIN-CONTAINING PROTEIN"/>
    <property type="match status" value="1"/>
</dbReference>